<dbReference type="PROSITE" id="PS50157">
    <property type="entry name" value="ZINC_FINGER_C2H2_2"/>
    <property type="match status" value="1"/>
</dbReference>
<evidence type="ECO:0000256" key="1">
    <source>
        <dbReference type="ARBA" id="ARBA00022723"/>
    </source>
</evidence>
<evidence type="ECO:0000256" key="4">
    <source>
        <dbReference type="PROSITE-ProRule" id="PRU00042"/>
    </source>
</evidence>
<feature type="non-terminal residue" evidence="6">
    <location>
        <position position="1"/>
    </location>
</feature>
<proteinExistence type="predicted"/>
<keyword evidence="2 4" id="KW-0863">Zinc-finger</keyword>
<evidence type="ECO:0000259" key="5">
    <source>
        <dbReference type="PROSITE" id="PS50157"/>
    </source>
</evidence>
<dbReference type="PROSITE" id="PS00028">
    <property type="entry name" value="ZINC_FINGER_C2H2_1"/>
    <property type="match status" value="1"/>
</dbReference>
<dbReference type="GO" id="GO:0000122">
    <property type="term" value="P:negative regulation of transcription by RNA polymerase II"/>
    <property type="evidence" value="ECO:0007669"/>
    <property type="project" value="UniProtKB-ARBA"/>
</dbReference>
<dbReference type="SUPFAM" id="SSF57667">
    <property type="entry name" value="beta-beta-alpha zinc fingers"/>
    <property type="match status" value="1"/>
</dbReference>
<keyword evidence="1" id="KW-0479">Metal-binding</keyword>
<feature type="domain" description="C2H2-type" evidence="5">
    <location>
        <begin position="98"/>
        <end position="125"/>
    </location>
</feature>
<dbReference type="Gene3D" id="3.30.160.60">
    <property type="entry name" value="Classic Zinc Finger"/>
    <property type="match status" value="1"/>
</dbReference>
<reference evidence="7" key="1">
    <citation type="submission" date="2022-10" db="EMBL/GenBank/DDBJ databases">
        <title>Genome assembly of Pristionchus species.</title>
        <authorList>
            <person name="Yoshida K."/>
            <person name="Sommer R.J."/>
        </authorList>
    </citation>
    <scope>NUCLEOTIDE SEQUENCE [LARGE SCALE GENOMIC DNA]</scope>
    <source>
        <strain evidence="7">RS5460</strain>
    </source>
</reference>
<keyword evidence="3" id="KW-0862">Zinc</keyword>
<sequence length="130" mass="15050">DIQSIDEAVRMNEIKQEPTEIKDEPIDEFADLKKEEVIDDALHDISYEIKDEQMNVKEEPLDVKEELPIFDLYCPSNDTSRALNQPTPQLSETKNSINTCSECGKILSHKWSLDYHMRTHSERKLPSCSI</sequence>
<dbReference type="AlphaFoldDB" id="A0AAN5I4N5"/>
<name>A0AAN5I4N5_9BILA</name>
<dbReference type="GO" id="GO:0008270">
    <property type="term" value="F:zinc ion binding"/>
    <property type="evidence" value="ECO:0007669"/>
    <property type="project" value="UniProtKB-KW"/>
</dbReference>
<dbReference type="GO" id="GO:0005634">
    <property type="term" value="C:nucleus"/>
    <property type="evidence" value="ECO:0007669"/>
    <property type="project" value="UniProtKB-ARBA"/>
</dbReference>
<dbReference type="InterPro" id="IPR013087">
    <property type="entry name" value="Znf_C2H2_type"/>
</dbReference>
<evidence type="ECO:0000256" key="2">
    <source>
        <dbReference type="ARBA" id="ARBA00022771"/>
    </source>
</evidence>
<feature type="non-terminal residue" evidence="6">
    <location>
        <position position="130"/>
    </location>
</feature>
<evidence type="ECO:0000256" key="3">
    <source>
        <dbReference type="ARBA" id="ARBA00022833"/>
    </source>
</evidence>
<protein>
    <recommendedName>
        <fullName evidence="5">C2H2-type domain-containing protein</fullName>
    </recommendedName>
</protein>
<dbReference type="Proteomes" id="UP001328107">
    <property type="component" value="Unassembled WGS sequence"/>
</dbReference>
<gene>
    <name evidence="6" type="ORF">PMAYCL1PPCAC_20821</name>
</gene>
<dbReference type="EMBL" id="BTRK01000004">
    <property type="protein sequence ID" value="GMR50626.1"/>
    <property type="molecule type" value="Genomic_DNA"/>
</dbReference>
<accession>A0AAN5I4N5</accession>
<dbReference type="FunFam" id="3.30.160.60:FF:000446">
    <property type="entry name" value="Zinc finger protein"/>
    <property type="match status" value="1"/>
</dbReference>
<comment type="caution">
    <text evidence="6">The sequence shown here is derived from an EMBL/GenBank/DDBJ whole genome shotgun (WGS) entry which is preliminary data.</text>
</comment>
<organism evidence="6 7">
    <name type="scientific">Pristionchus mayeri</name>
    <dbReference type="NCBI Taxonomy" id="1317129"/>
    <lineage>
        <taxon>Eukaryota</taxon>
        <taxon>Metazoa</taxon>
        <taxon>Ecdysozoa</taxon>
        <taxon>Nematoda</taxon>
        <taxon>Chromadorea</taxon>
        <taxon>Rhabditida</taxon>
        <taxon>Rhabditina</taxon>
        <taxon>Diplogasteromorpha</taxon>
        <taxon>Diplogasteroidea</taxon>
        <taxon>Neodiplogasteridae</taxon>
        <taxon>Pristionchus</taxon>
    </lineage>
</organism>
<dbReference type="InterPro" id="IPR036236">
    <property type="entry name" value="Znf_C2H2_sf"/>
</dbReference>
<keyword evidence="7" id="KW-1185">Reference proteome</keyword>
<evidence type="ECO:0000313" key="6">
    <source>
        <dbReference type="EMBL" id="GMR50626.1"/>
    </source>
</evidence>
<evidence type="ECO:0000313" key="7">
    <source>
        <dbReference type="Proteomes" id="UP001328107"/>
    </source>
</evidence>